<dbReference type="PANTHER" id="PTHR43179">
    <property type="entry name" value="RHAMNOSYLTRANSFERASE WBBL"/>
    <property type="match status" value="1"/>
</dbReference>
<dbReference type="EMBL" id="SOCP01000007">
    <property type="protein sequence ID" value="TDV49882.1"/>
    <property type="molecule type" value="Genomic_DNA"/>
</dbReference>
<organism evidence="6 7">
    <name type="scientific">Actinophytocola oryzae</name>
    <dbReference type="NCBI Taxonomy" id="502181"/>
    <lineage>
        <taxon>Bacteria</taxon>
        <taxon>Bacillati</taxon>
        <taxon>Actinomycetota</taxon>
        <taxon>Actinomycetes</taxon>
        <taxon>Pseudonocardiales</taxon>
        <taxon>Pseudonocardiaceae</taxon>
    </lineage>
</organism>
<evidence type="ECO:0000256" key="1">
    <source>
        <dbReference type="ARBA" id="ARBA00004776"/>
    </source>
</evidence>
<dbReference type="InterPro" id="IPR001173">
    <property type="entry name" value="Glyco_trans_2-like"/>
</dbReference>
<dbReference type="AlphaFoldDB" id="A0A4R7VKA2"/>
<proteinExistence type="inferred from homology"/>
<name>A0A4R7VKA2_9PSEU</name>
<dbReference type="NCBIfam" id="TIGR03965">
    <property type="entry name" value="mycofact_glyco"/>
    <property type="match status" value="1"/>
</dbReference>
<accession>A0A4R7VKA2</accession>
<dbReference type="GO" id="GO:0016757">
    <property type="term" value="F:glycosyltransferase activity"/>
    <property type="evidence" value="ECO:0007669"/>
    <property type="project" value="UniProtKB-KW"/>
</dbReference>
<keyword evidence="7" id="KW-1185">Reference proteome</keyword>
<dbReference type="InterPro" id="IPR029044">
    <property type="entry name" value="Nucleotide-diphossugar_trans"/>
</dbReference>
<evidence type="ECO:0000256" key="2">
    <source>
        <dbReference type="ARBA" id="ARBA00006739"/>
    </source>
</evidence>
<dbReference type="Gene3D" id="3.90.550.10">
    <property type="entry name" value="Spore Coat Polysaccharide Biosynthesis Protein SpsA, Chain A"/>
    <property type="match status" value="1"/>
</dbReference>
<dbReference type="InterPro" id="IPR023981">
    <property type="entry name" value="MftF"/>
</dbReference>
<comment type="pathway">
    <text evidence="1">Cell wall biogenesis; cell wall polysaccharide biosynthesis.</text>
</comment>
<evidence type="ECO:0000313" key="7">
    <source>
        <dbReference type="Proteomes" id="UP000294927"/>
    </source>
</evidence>
<keyword evidence="4 6" id="KW-0808">Transferase</keyword>
<dbReference type="PANTHER" id="PTHR43179:SF12">
    <property type="entry name" value="GALACTOFURANOSYLTRANSFERASE GLFT2"/>
    <property type="match status" value="1"/>
</dbReference>
<comment type="caution">
    <text evidence="6">The sequence shown here is derived from an EMBL/GenBank/DDBJ whole genome shotgun (WGS) entry which is preliminary data.</text>
</comment>
<dbReference type="RefSeq" id="WP_133904566.1">
    <property type="nucleotide sequence ID" value="NZ_SOCP01000007.1"/>
</dbReference>
<dbReference type="SUPFAM" id="SSF53448">
    <property type="entry name" value="Nucleotide-diphospho-sugar transferases"/>
    <property type="match status" value="1"/>
</dbReference>
<dbReference type="Pfam" id="PF00535">
    <property type="entry name" value="Glycos_transf_2"/>
    <property type="match status" value="1"/>
</dbReference>
<gene>
    <name evidence="6" type="ORF">CLV71_107230</name>
</gene>
<dbReference type="CDD" id="cd00761">
    <property type="entry name" value="Glyco_tranf_GTA_type"/>
    <property type="match status" value="1"/>
</dbReference>
<comment type="similarity">
    <text evidence="2">Belongs to the glycosyltransferase 2 family.</text>
</comment>
<protein>
    <submittedName>
        <fullName evidence="6">Mycofactocin system glycosyltransferase</fullName>
    </submittedName>
</protein>
<evidence type="ECO:0000313" key="6">
    <source>
        <dbReference type="EMBL" id="TDV49882.1"/>
    </source>
</evidence>
<keyword evidence="3" id="KW-0328">Glycosyltransferase</keyword>
<evidence type="ECO:0000259" key="5">
    <source>
        <dbReference type="Pfam" id="PF00535"/>
    </source>
</evidence>
<feature type="domain" description="Glycosyltransferase 2-like" evidence="5">
    <location>
        <begin position="113"/>
        <end position="232"/>
    </location>
</feature>
<dbReference type="Proteomes" id="UP000294927">
    <property type="component" value="Unassembled WGS sequence"/>
</dbReference>
<dbReference type="OrthoDB" id="5243838at2"/>
<evidence type="ECO:0000256" key="4">
    <source>
        <dbReference type="ARBA" id="ARBA00022679"/>
    </source>
</evidence>
<evidence type="ECO:0000256" key="3">
    <source>
        <dbReference type="ARBA" id="ARBA00022676"/>
    </source>
</evidence>
<reference evidence="6 7" key="1">
    <citation type="submission" date="2019-03" db="EMBL/GenBank/DDBJ databases">
        <title>Genomic Encyclopedia of Archaeal and Bacterial Type Strains, Phase II (KMG-II): from individual species to whole genera.</title>
        <authorList>
            <person name="Goeker M."/>
        </authorList>
    </citation>
    <scope>NUCLEOTIDE SEQUENCE [LARGE SCALE GENOMIC DNA]</scope>
    <source>
        <strain evidence="6 7">DSM 45499</strain>
    </source>
</reference>
<sequence>MTATPDPQRTEGRLRNAQRHEGVLQCVRHATAPLPAGFRITLDESTRRLSPTSWYGGSPARIVRLTPAGRAAWTELANGPVTSAAAGVLARRLTDAGLAHPEPPASTNAPDVTVVVPVHDRVDKLVPCLTAVARDGHPIVVVDDASRDPGAVARAARRFGARLVVRPVNGGPAAARNTGIDASDTELVAFVDSDCVPPPGWIAALARHFADPLVAAVAPRVVPVAPDSWAGRYTRATFGLDLGETPAAVAPGTRVAWAPTAALVLRRAALAAVARDGDVLDPGLSVAGEDVDLVWRLHEAGWRLRFDPTVHVRHLEPETWRGLLHRRFRYGTSAAPLALRHPGNVPPLVLFPWPAATVAAALARRPALAATAFAISVLTTRQAVRHTGQPDPGVTRVMANAAYRTWLGVGRYGTQYALPVLAALAARRGHRTAVASLVVGPALAEWWRHRHTLDPARFVLGRLADDLAYGSGVWAGSVTHRTAAALLPSIRRRTHPRT</sequence>